<dbReference type="EMBL" id="RSEJ01000005">
    <property type="protein sequence ID" value="NBI52234.1"/>
    <property type="molecule type" value="Genomic_DNA"/>
</dbReference>
<evidence type="ECO:0000313" key="4">
    <source>
        <dbReference type="EMBL" id="NBI52234.1"/>
    </source>
</evidence>
<dbReference type="CDD" id="cd01831">
    <property type="entry name" value="Endoglucanase_E_like"/>
    <property type="match status" value="1"/>
</dbReference>
<dbReference type="InterPro" id="IPR013830">
    <property type="entry name" value="SGNH_hydro"/>
</dbReference>
<sequence length="358" mass="40346">MEGMVMSLVKAATLMASVVLSSNVLATTISATDYRINYEGRHVKNWNEGNVELSWPGSSIQFEFSGTRLAVNLDGRGTQFDVMVDGEFSHILKTSAGLANYDLLNFPEEEEVHVEIIKRNENYDAMIRVDSFETDGEIEGVWEQQPHILFYGDSITVGYGNESNKRECTTAEVIDTTNARLSYASIAADELDASRTLVAYSGLGMVRNWNGGEPYHNLPHYKNKAGSIFNTGEEYQDRHPDLVVINLGSNDFSTPLQPGEPWPDMGTFFDVWVNTYVDFILQQRARYGDVPILMISKDWFKEPMGAVEAQLAARNIEDVYSHYYMTEHLGCMGHPIESEHRVMADNLVKRIEELSLLD</sequence>
<reference evidence="4 5" key="1">
    <citation type="journal article" date="2017" name="Int. J. Syst. Evol. Microbiol.">
        <title>Photobacterium alginatilyticum sp. nov., a marine bacterium isolated from bottom seawater.</title>
        <authorList>
            <person name="Wang X."/>
            <person name="Wang Y."/>
            <person name="Yang X."/>
            <person name="Sun H."/>
            <person name="Li B."/>
            <person name="Zhang X.H."/>
        </authorList>
    </citation>
    <scope>NUCLEOTIDE SEQUENCE [LARGE SCALE GENOMIC DNA]</scope>
    <source>
        <strain evidence="4 5">P03D4</strain>
    </source>
</reference>
<dbReference type="InterPro" id="IPR052762">
    <property type="entry name" value="PCW_deacetylase/CE"/>
</dbReference>
<comment type="caution">
    <text evidence="4">The sequence shown here is derived from an EMBL/GenBank/DDBJ whole genome shotgun (WGS) entry which is preliminary data.</text>
</comment>
<dbReference type="Proteomes" id="UP000738517">
    <property type="component" value="Unassembled WGS sequence"/>
</dbReference>
<dbReference type="InterPro" id="IPR037461">
    <property type="entry name" value="CtCE2-like_dom"/>
</dbReference>
<accession>A0ABW9YGE0</accession>
<proteinExistence type="predicted"/>
<dbReference type="SUPFAM" id="SSF52266">
    <property type="entry name" value="SGNH hydrolase"/>
    <property type="match status" value="1"/>
</dbReference>
<name>A0ABW9YGE0_9GAMM</name>
<dbReference type="Pfam" id="PF17996">
    <property type="entry name" value="CE2_N"/>
    <property type="match status" value="1"/>
</dbReference>
<keyword evidence="5" id="KW-1185">Reference proteome</keyword>
<keyword evidence="1" id="KW-0732">Signal</keyword>
<protein>
    <submittedName>
        <fullName evidence="4">Lipolytic enzyme</fullName>
    </submittedName>
</protein>
<dbReference type="Gene3D" id="2.60.120.260">
    <property type="entry name" value="Galactose-binding domain-like"/>
    <property type="match status" value="1"/>
</dbReference>
<feature type="domain" description="SGNH hydrolase-type esterase" evidence="2">
    <location>
        <begin position="150"/>
        <end position="302"/>
    </location>
</feature>
<dbReference type="PANTHER" id="PTHR37834:SF2">
    <property type="entry name" value="ESTERASE, SGNH HYDROLASE-TYPE"/>
    <property type="match status" value="1"/>
</dbReference>
<organism evidence="4 5">
    <name type="scientific">Photobacterium alginatilyticum</name>
    <dbReference type="NCBI Taxonomy" id="1775171"/>
    <lineage>
        <taxon>Bacteria</taxon>
        <taxon>Pseudomonadati</taxon>
        <taxon>Pseudomonadota</taxon>
        <taxon>Gammaproteobacteria</taxon>
        <taxon>Vibrionales</taxon>
        <taxon>Vibrionaceae</taxon>
        <taxon>Photobacterium</taxon>
    </lineage>
</organism>
<dbReference type="InterPro" id="IPR040794">
    <property type="entry name" value="CE2_N"/>
</dbReference>
<dbReference type="PANTHER" id="PTHR37834">
    <property type="entry name" value="GDSL-LIKE LIPASE/ACYLHYDROLASE DOMAIN PROTEIN (AFU_ORTHOLOGUE AFUA_2G00620)"/>
    <property type="match status" value="1"/>
</dbReference>
<feature type="signal peptide" evidence="1">
    <location>
        <begin position="1"/>
        <end position="26"/>
    </location>
</feature>
<gene>
    <name evidence="4" type="ORF">EIZ48_06575</name>
</gene>
<evidence type="ECO:0000259" key="2">
    <source>
        <dbReference type="Pfam" id="PF13472"/>
    </source>
</evidence>
<evidence type="ECO:0000259" key="3">
    <source>
        <dbReference type="Pfam" id="PF17996"/>
    </source>
</evidence>
<evidence type="ECO:0000256" key="1">
    <source>
        <dbReference type="SAM" id="SignalP"/>
    </source>
</evidence>
<dbReference type="Pfam" id="PF13472">
    <property type="entry name" value="Lipase_GDSL_2"/>
    <property type="match status" value="1"/>
</dbReference>
<feature type="domain" description="Carbohydrate esterase 2 N-terminal" evidence="3">
    <location>
        <begin position="39"/>
        <end position="135"/>
    </location>
</feature>
<feature type="chain" id="PRO_5046599716" evidence="1">
    <location>
        <begin position="27"/>
        <end position="358"/>
    </location>
</feature>
<dbReference type="Gene3D" id="3.40.50.1110">
    <property type="entry name" value="SGNH hydrolase"/>
    <property type="match status" value="1"/>
</dbReference>
<evidence type="ECO:0000313" key="5">
    <source>
        <dbReference type="Proteomes" id="UP000738517"/>
    </source>
</evidence>
<dbReference type="InterPro" id="IPR036514">
    <property type="entry name" value="SGNH_hydro_sf"/>
</dbReference>